<sequence>MIRHLLFILVHYRTLLFSLLFATILVLIRALFTGSSFYGFLIWNLFLAALPYILTQTMFWYPYKKIKNRTRSILFLIWLSLIPNAPYIITDLIHLHNEYSFWKWFDLFIVFVFAYNGLILGILSLIDVFKFLCDHLQERWALFSVFGICLLSGYGVYVGRFLRFNSWDIVAQPHLLSNEIILSLGHSKVWLMTFAFGTFFWMVFSVLRWVKE</sequence>
<dbReference type="AlphaFoldDB" id="A0A5C8V199"/>
<feature type="transmembrane region" description="Helical" evidence="1">
    <location>
        <begin position="12"/>
        <end position="32"/>
    </location>
</feature>
<gene>
    <name evidence="2" type="ORF">FVB32_09675</name>
</gene>
<dbReference type="Pfam" id="PF07099">
    <property type="entry name" value="DUF1361"/>
    <property type="match status" value="1"/>
</dbReference>
<name>A0A5C8V199_9FLAO</name>
<accession>A0A5C8V199</accession>
<keyword evidence="3" id="KW-1185">Reference proteome</keyword>
<feature type="transmembrane region" description="Helical" evidence="1">
    <location>
        <begin position="73"/>
        <end position="95"/>
    </location>
</feature>
<dbReference type="InterPro" id="IPR009793">
    <property type="entry name" value="DUF1361"/>
</dbReference>
<feature type="transmembrane region" description="Helical" evidence="1">
    <location>
        <begin position="189"/>
        <end position="210"/>
    </location>
</feature>
<organism evidence="2 3">
    <name type="scientific">Flagellimonas hymeniacidonis</name>
    <dbReference type="NCBI Taxonomy" id="2603628"/>
    <lineage>
        <taxon>Bacteria</taxon>
        <taxon>Pseudomonadati</taxon>
        <taxon>Bacteroidota</taxon>
        <taxon>Flavobacteriia</taxon>
        <taxon>Flavobacteriales</taxon>
        <taxon>Flavobacteriaceae</taxon>
        <taxon>Flagellimonas</taxon>
    </lineage>
</organism>
<proteinExistence type="predicted"/>
<dbReference type="Proteomes" id="UP000321456">
    <property type="component" value="Unassembled WGS sequence"/>
</dbReference>
<reference evidence="2 3" key="1">
    <citation type="submission" date="2019-08" db="EMBL/GenBank/DDBJ databases">
        <title>Professor.</title>
        <authorList>
            <person name="Park J.S."/>
        </authorList>
    </citation>
    <scope>NUCLEOTIDE SEQUENCE [LARGE SCALE GENOMIC DNA]</scope>
    <source>
        <strain evidence="2 3">176CP5-101</strain>
    </source>
</reference>
<feature type="transmembrane region" description="Helical" evidence="1">
    <location>
        <begin position="38"/>
        <end position="61"/>
    </location>
</feature>
<dbReference type="RefSeq" id="WP_147743598.1">
    <property type="nucleotide sequence ID" value="NZ_VRUR01000002.1"/>
</dbReference>
<feature type="transmembrane region" description="Helical" evidence="1">
    <location>
        <begin position="107"/>
        <end position="128"/>
    </location>
</feature>
<dbReference type="EMBL" id="VRUR01000002">
    <property type="protein sequence ID" value="TXN34862.1"/>
    <property type="molecule type" value="Genomic_DNA"/>
</dbReference>
<keyword evidence="1" id="KW-0472">Membrane</keyword>
<evidence type="ECO:0000313" key="3">
    <source>
        <dbReference type="Proteomes" id="UP000321456"/>
    </source>
</evidence>
<protein>
    <submittedName>
        <fullName evidence="2">DUF1361 domain-containing protein</fullName>
    </submittedName>
</protein>
<evidence type="ECO:0000256" key="1">
    <source>
        <dbReference type="SAM" id="Phobius"/>
    </source>
</evidence>
<evidence type="ECO:0000313" key="2">
    <source>
        <dbReference type="EMBL" id="TXN34862.1"/>
    </source>
</evidence>
<keyword evidence="1" id="KW-0812">Transmembrane</keyword>
<comment type="caution">
    <text evidence="2">The sequence shown here is derived from an EMBL/GenBank/DDBJ whole genome shotgun (WGS) entry which is preliminary data.</text>
</comment>
<feature type="transmembrane region" description="Helical" evidence="1">
    <location>
        <begin position="140"/>
        <end position="157"/>
    </location>
</feature>
<keyword evidence="1" id="KW-1133">Transmembrane helix</keyword>